<evidence type="ECO:0000313" key="2">
    <source>
        <dbReference type="Proteomes" id="UP000291289"/>
    </source>
</evidence>
<protein>
    <submittedName>
        <fullName evidence="1">Uncharacterized protein</fullName>
    </submittedName>
</protein>
<reference evidence="1 2" key="1">
    <citation type="submission" date="2018-12" db="EMBL/GenBank/DDBJ databases">
        <title>Alloscrdovia theropitheci sp. nov: a novel taxon from the feces of the bleeding-herat monkey (Theropithecus geleda).</title>
        <authorList>
            <person name="Modesto M."/>
        </authorList>
    </citation>
    <scope>NUCLEOTIDE SEQUENCE [LARGE SCALE GENOMIC DNA]</scope>
    <source>
        <strain evidence="1 2">GLDI4/2</strain>
    </source>
</reference>
<accession>A0A4R0R1P1</accession>
<proteinExistence type="predicted"/>
<name>A0A4R0R1P1_9BIFI</name>
<gene>
    <name evidence="1" type="ORF">EJ419_00290</name>
</gene>
<organism evidence="1 2">
    <name type="scientific">Alloscardovia theropitheci</name>
    <dbReference type="NCBI Taxonomy" id="2496842"/>
    <lineage>
        <taxon>Bacteria</taxon>
        <taxon>Bacillati</taxon>
        <taxon>Actinomycetota</taxon>
        <taxon>Actinomycetes</taxon>
        <taxon>Bifidobacteriales</taxon>
        <taxon>Bifidobacteriaceae</taxon>
        <taxon>Alloscardovia</taxon>
    </lineage>
</organism>
<sequence>MLFVLLQPLSAQALGGSCSAWMSHDIGSTIGVGECQRFDKGSGGQVTLDIAGAPDRHSGWFRDNKRHQTDRWIANVQPGYPRSARVDFGVWK</sequence>
<dbReference type="RefSeq" id="WP_131282926.1">
    <property type="nucleotide sequence ID" value="NZ_RXLP01000001.1"/>
</dbReference>
<evidence type="ECO:0000313" key="1">
    <source>
        <dbReference type="EMBL" id="TCD55076.1"/>
    </source>
</evidence>
<dbReference type="AlphaFoldDB" id="A0A4R0R1P1"/>
<comment type="caution">
    <text evidence="1">The sequence shown here is derived from an EMBL/GenBank/DDBJ whole genome shotgun (WGS) entry which is preliminary data.</text>
</comment>
<dbReference type="EMBL" id="RXLP01000001">
    <property type="protein sequence ID" value="TCD55076.1"/>
    <property type="molecule type" value="Genomic_DNA"/>
</dbReference>
<dbReference type="OrthoDB" id="9983230at2"/>
<keyword evidence="2" id="KW-1185">Reference proteome</keyword>
<dbReference type="Proteomes" id="UP000291289">
    <property type="component" value="Unassembled WGS sequence"/>
</dbReference>